<feature type="domain" description="Acyl-CoA dehydrogenase/oxidase N-terminal" evidence="9">
    <location>
        <begin position="6"/>
        <end position="118"/>
    </location>
</feature>
<dbReference type="Pfam" id="PF02770">
    <property type="entry name" value="Acyl-CoA_dh_M"/>
    <property type="match status" value="1"/>
</dbReference>
<dbReference type="SUPFAM" id="SSF47203">
    <property type="entry name" value="Acyl-CoA dehydrogenase C-terminal domain-like"/>
    <property type="match status" value="1"/>
</dbReference>
<evidence type="ECO:0000256" key="6">
    <source>
        <dbReference type="RuleBase" id="RU362125"/>
    </source>
</evidence>
<dbReference type="Proteomes" id="UP000622604">
    <property type="component" value="Unassembled WGS sequence"/>
</dbReference>
<dbReference type="EMBL" id="BMZC01000015">
    <property type="protein sequence ID" value="GGZ78775.1"/>
    <property type="molecule type" value="Genomic_DNA"/>
</dbReference>
<dbReference type="Gene3D" id="2.40.110.10">
    <property type="entry name" value="Butyryl-CoA Dehydrogenase, subunit A, domain 2"/>
    <property type="match status" value="1"/>
</dbReference>
<dbReference type="InterPro" id="IPR036250">
    <property type="entry name" value="AcylCo_DH-like_C"/>
</dbReference>
<evidence type="ECO:0000259" key="8">
    <source>
        <dbReference type="Pfam" id="PF02770"/>
    </source>
</evidence>
<dbReference type="Pfam" id="PF02771">
    <property type="entry name" value="Acyl-CoA_dh_N"/>
    <property type="match status" value="1"/>
</dbReference>
<protein>
    <submittedName>
        <fullName evidence="10">Acyl-CoA dehydrogenase</fullName>
    </submittedName>
</protein>
<comment type="similarity">
    <text evidence="2 6">Belongs to the acyl-CoA dehydrogenase family.</text>
</comment>
<dbReference type="PANTHER" id="PTHR43884:SF20">
    <property type="entry name" value="ACYL-COA DEHYDROGENASE FADE28"/>
    <property type="match status" value="1"/>
</dbReference>
<reference evidence="10" key="2">
    <citation type="submission" date="2020-09" db="EMBL/GenBank/DDBJ databases">
        <authorList>
            <person name="Sun Q."/>
            <person name="Kim S."/>
        </authorList>
    </citation>
    <scope>NUCLEOTIDE SEQUENCE</scope>
    <source>
        <strain evidence="10">KCTC 32337</strain>
    </source>
</reference>
<dbReference type="Pfam" id="PF00441">
    <property type="entry name" value="Acyl-CoA_dh_1"/>
    <property type="match status" value="1"/>
</dbReference>
<gene>
    <name evidence="10" type="ORF">GCM10011274_40960</name>
</gene>
<dbReference type="Gene3D" id="1.20.140.10">
    <property type="entry name" value="Butyryl-CoA Dehydrogenase, subunit A, domain 3"/>
    <property type="match status" value="1"/>
</dbReference>
<dbReference type="SUPFAM" id="SSF56645">
    <property type="entry name" value="Acyl-CoA dehydrogenase NM domain-like"/>
    <property type="match status" value="1"/>
</dbReference>
<comment type="caution">
    <text evidence="10">The sequence shown here is derived from an EMBL/GenBank/DDBJ whole genome shotgun (WGS) entry which is preliminary data.</text>
</comment>
<keyword evidence="3 6" id="KW-0285">Flavoprotein</keyword>
<proteinExistence type="inferred from homology"/>
<evidence type="ECO:0000313" key="11">
    <source>
        <dbReference type="Proteomes" id="UP000622604"/>
    </source>
</evidence>
<dbReference type="InterPro" id="IPR046373">
    <property type="entry name" value="Acyl-CoA_Oxase/DH_mid-dom_sf"/>
</dbReference>
<evidence type="ECO:0000256" key="5">
    <source>
        <dbReference type="ARBA" id="ARBA00023002"/>
    </source>
</evidence>
<evidence type="ECO:0000256" key="1">
    <source>
        <dbReference type="ARBA" id="ARBA00001974"/>
    </source>
</evidence>
<reference evidence="10" key="1">
    <citation type="journal article" date="2014" name="Int. J. Syst. Evol. Microbiol.">
        <title>Complete genome sequence of Corynebacterium casei LMG S-19264T (=DSM 44701T), isolated from a smear-ripened cheese.</title>
        <authorList>
            <consortium name="US DOE Joint Genome Institute (JGI-PGF)"/>
            <person name="Walter F."/>
            <person name="Albersmeier A."/>
            <person name="Kalinowski J."/>
            <person name="Ruckert C."/>
        </authorList>
    </citation>
    <scope>NUCLEOTIDE SEQUENCE</scope>
    <source>
        <strain evidence="10">KCTC 32337</strain>
    </source>
</reference>
<dbReference type="PANTHER" id="PTHR43884">
    <property type="entry name" value="ACYL-COA DEHYDROGENASE"/>
    <property type="match status" value="1"/>
</dbReference>
<evidence type="ECO:0000256" key="2">
    <source>
        <dbReference type="ARBA" id="ARBA00009347"/>
    </source>
</evidence>
<comment type="cofactor">
    <cofactor evidence="1 6">
        <name>FAD</name>
        <dbReference type="ChEBI" id="CHEBI:57692"/>
    </cofactor>
</comment>
<dbReference type="AlphaFoldDB" id="A0A8H9M2S8"/>
<dbReference type="InterPro" id="IPR009100">
    <property type="entry name" value="AcylCoA_DH/oxidase_NM_dom_sf"/>
</dbReference>
<evidence type="ECO:0000259" key="9">
    <source>
        <dbReference type="Pfam" id="PF02771"/>
    </source>
</evidence>
<evidence type="ECO:0000313" key="10">
    <source>
        <dbReference type="EMBL" id="GGZ78775.1"/>
    </source>
</evidence>
<dbReference type="InterPro" id="IPR009075">
    <property type="entry name" value="AcylCo_DH/oxidase_C"/>
</dbReference>
<dbReference type="GO" id="GO:0003995">
    <property type="term" value="F:acyl-CoA dehydrogenase activity"/>
    <property type="evidence" value="ECO:0007669"/>
    <property type="project" value="TreeGrafter"/>
</dbReference>
<dbReference type="Gene3D" id="1.10.540.10">
    <property type="entry name" value="Acyl-CoA dehydrogenase/oxidase, N-terminal domain"/>
    <property type="match status" value="1"/>
</dbReference>
<dbReference type="InterPro" id="IPR006091">
    <property type="entry name" value="Acyl-CoA_Oxase/DH_mid-dom"/>
</dbReference>
<evidence type="ECO:0000256" key="3">
    <source>
        <dbReference type="ARBA" id="ARBA00022630"/>
    </source>
</evidence>
<name>A0A8H9M2S8_9ALTE</name>
<keyword evidence="4 6" id="KW-0274">FAD</keyword>
<dbReference type="CDD" id="cd00567">
    <property type="entry name" value="ACAD"/>
    <property type="match status" value="1"/>
</dbReference>
<accession>A0A8H9M2S8</accession>
<evidence type="ECO:0000256" key="4">
    <source>
        <dbReference type="ARBA" id="ARBA00022827"/>
    </source>
</evidence>
<dbReference type="InterPro" id="IPR013786">
    <property type="entry name" value="AcylCoA_DH/ox_N"/>
</dbReference>
<dbReference type="InterPro" id="IPR037069">
    <property type="entry name" value="AcylCoA_DH/ox_N_sf"/>
</dbReference>
<dbReference type="RefSeq" id="WP_013754832.1">
    <property type="nucleotide sequence ID" value="NZ_BMZC01000015.1"/>
</dbReference>
<sequence>MNFSFSDEQRMLCDSVSRFVKQQYSFDQREVARQKEAGFDDKNWALFAELGWLMVPFSEKAGGLSGKAADVMIVMEELGKGLVVEPYFANTLLAGKLISELSSNSNSNAMLENMMAGEYQFSLAYCEPQSRYDLANISTQAEVFDNEFVLNGHKSVVLNAAMADMLVVIARTSSFQTDKNGLSAILVDPQSPGVDIRCYPTVDGFQAADIYFSNVTVAKSSLLGNLDDAFPAVEKTVDFATFGVCAEAIGMMEMLYKKTVEYTKERQQFGKPLASFQALQHRMADMFIEYEQAKSAVLMAAMELDSTQGFAPKEVSAAKSRVGKAARLIGQEAVQLHGGMGVTDELDIGHYFKRLTAIQFVLGSTDFHTQRYASLCR</sequence>
<feature type="domain" description="Acyl-CoA dehydrogenase/oxidase C-terminal" evidence="7">
    <location>
        <begin position="231"/>
        <end position="370"/>
    </location>
</feature>
<evidence type="ECO:0000259" key="7">
    <source>
        <dbReference type="Pfam" id="PF00441"/>
    </source>
</evidence>
<feature type="domain" description="Acyl-CoA oxidase/dehydrogenase middle" evidence="8">
    <location>
        <begin position="123"/>
        <end position="215"/>
    </location>
</feature>
<keyword evidence="5 6" id="KW-0560">Oxidoreductase</keyword>
<dbReference type="GO" id="GO:0050660">
    <property type="term" value="F:flavin adenine dinucleotide binding"/>
    <property type="evidence" value="ECO:0007669"/>
    <property type="project" value="InterPro"/>
</dbReference>
<organism evidence="10 11">
    <name type="scientific">Paraglaciecola chathamensis</name>
    <dbReference type="NCBI Taxonomy" id="368405"/>
    <lineage>
        <taxon>Bacteria</taxon>
        <taxon>Pseudomonadati</taxon>
        <taxon>Pseudomonadota</taxon>
        <taxon>Gammaproteobacteria</taxon>
        <taxon>Alteromonadales</taxon>
        <taxon>Alteromonadaceae</taxon>
        <taxon>Paraglaciecola</taxon>
    </lineage>
</organism>